<feature type="region of interest" description="Disordered" evidence="6">
    <location>
        <begin position="587"/>
        <end position="608"/>
    </location>
</feature>
<protein>
    <submittedName>
        <fullName evidence="8">AAA family ATPase</fullName>
    </submittedName>
</protein>
<dbReference type="PANTHER" id="PTHR11070">
    <property type="entry name" value="UVRD / RECB / PCRA DNA HELICASE FAMILY MEMBER"/>
    <property type="match status" value="1"/>
</dbReference>
<dbReference type="Proteomes" id="UP000663801">
    <property type="component" value="Unassembled WGS sequence"/>
</dbReference>
<feature type="region of interest" description="Disordered" evidence="6">
    <location>
        <begin position="134"/>
        <end position="155"/>
    </location>
</feature>
<reference evidence="8" key="1">
    <citation type="submission" date="2021-01" db="EMBL/GenBank/DDBJ databases">
        <title>KCTC 19127 draft genome.</title>
        <authorList>
            <person name="An D."/>
        </authorList>
    </citation>
    <scope>NUCLEOTIDE SEQUENCE</scope>
    <source>
        <strain evidence="8">KCTC 19127</strain>
    </source>
</reference>
<dbReference type="EMBL" id="JAERWL010000014">
    <property type="protein sequence ID" value="MBM9477902.1"/>
    <property type="molecule type" value="Genomic_DNA"/>
</dbReference>
<keyword evidence="4 5" id="KW-0067">ATP-binding</keyword>
<evidence type="ECO:0000256" key="2">
    <source>
        <dbReference type="ARBA" id="ARBA00022801"/>
    </source>
</evidence>
<keyword evidence="9" id="KW-1185">Reference proteome</keyword>
<dbReference type="InterPro" id="IPR027785">
    <property type="entry name" value="UvrD-like_helicase_C"/>
</dbReference>
<dbReference type="GO" id="GO:0003677">
    <property type="term" value="F:DNA binding"/>
    <property type="evidence" value="ECO:0007669"/>
    <property type="project" value="InterPro"/>
</dbReference>
<evidence type="ECO:0000313" key="9">
    <source>
        <dbReference type="Proteomes" id="UP000663801"/>
    </source>
</evidence>
<dbReference type="GO" id="GO:0005829">
    <property type="term" value="C:cytosol"/>
    <property type="evidence" value="ECO:0007669"/>
    <property type="project" value="TreeGrafter"/>
</dbReference>
<dbReference type="PANTHER" id="PTHR11070:SF45">
    <property type="entry name" value="DNA 3'-5' HELICASE"/>
    <property type="match status" value="1"/>
</dbReference>
<gene>
    <name evidence="8" type="ORF">JL107_15750</name>
</gene>
<organism evidence="8 9">
    <name type="scientific">Nakamurella flavida</name>
    <dbReference type="NCBI Taxonomy" id="363630"/>
    <lineage>
        <taxon>Bacteria</taxon>
        <taxon>Bacillati</taxon>
        <taxon>Actinomycetota</taxon>
        <taxon>Actinomycetes</taxon>
        <taxon>Nakamurellales</taxon>
        <taxon>Nakamurellaceae</taxon>
        <taxon>Nakamurella</taxon>
    </lineage>
</organism>
<evidence type="ECO:0000313" key="8">
    <source>
        <dbReference type="EMBL" id="MBM9477902.1"/>
    </source>
</evidence>
<dbReference type="PROSITE" id="PS51198">
    <property type="entry name" value="UVRD_HELICASE_ATP_BIND"/>
    <property type="match status" value="1"/>
</dbReference>
<dbReference type="Gene3D" id="3.40.50.300">
    <property type="entry name" value="P-loop containing nucleotide triphosphate hydrolases"/>
    <property type="match status" value="3"/>
</dbReference>
<keyword evidence="2 5" id="KW-0378">Hydrolase</keyword>
<dbReference type="InterPro" id="IPR027417">
    <property type="entry name" value="P-loop_NTPase"/>
</dbReference>
<dbReference type="GO" id="GO:0043138">
    <property type="term" value="F:3'-5' DNA helicase activity"/>
    <property type="evidence" value="ECO:0007669"/>
    <property type="project" value="TreeGrafter"/>
</dbReference>
<evidence type="ECO:0000256" key="6">
    <source>
        <dbReference type="SAM" id="MobiDB-lite"/>
    </source>
</evidence>
<keyword evidence="1 5" id="KW-0547">Nucleotide-binding</keyword>
<evidence type="ECO:0000256" key="3">
    <source>
        <dbReference type="ARBA" id="ARBA00022806"/>
    </source>
</evidence>
<evidence type="ECO:0000256" key="1">
    <source>
        <dbReference type="ARBA" id="ARBA00022741"/>
    </source>
</evidence>
<feature type="binding site" evidence="5">
    <location>
        <begin position="360"/>
        <end position="367"/>
    </location>
    <ligand>
        <name>ATP</name>
        <dbReference type="ChEBI" id="CHEBI:30616"/>
    </ligand>
</feature>
<comment type="caution">
    <text evidence="8">The sequence shown here is derived from an EMBL/GenBank/DDBJ whole genome shotgun (WGS) entry which is preliminary data.</text>
</comment>
<feature type="domain" description="UvrD-like helicase ATP-binding" evidence="7">
    <location>
        <begin position="339"/>
        <end position="776"/>
    </location>
</feature>
<proteinExistence type="predicted"/>
<dbReference type="GO" id="GO:0016787">
    <property type="term" value="F:hydrolase activity"/>
    <property type="evidence" value="ECO:0007669"/>
    <property type="project" value="UniProtKB-UniRule"/>
</dbReference>
<dbReference type="InterPro" id="IPR000212">
    <property type="entry name" value="DNA_helicase_UvrD/REP"/>
</dbReference>
<dbReference type="SUPFAM" id="SSF52540">
    <property type="entry name" value="P-loop containing nucleoside triphosphate hydrolases"/>
    <property type="match status" value="1"/>
</dbReference>
<dbReference type="Pfam" id="PF13538">
    <property type="entry name" value="UvrD_C_2"/>
    <property type="match status" value="1"/>
</dbReference>
<evidence type="ECO:0000256" key="4">
    <source>
        <dbReference type="ARBA" id="ARBA00022840"/>
    </source>
</evidence>
<dbReference type="GO" id="GO:0000725">
    <property type="term" value="P:recombinational repair"/>
    <property type="evidence" value="ECO:0007669"/>
    <property type="project" value="TreeGrafter"/>
</dbReference>
<sequence>MPCRRSRCSCSSWSCSPAACPSSGRCRCAPGSSRWPRSAGPPSPHCSPGRRCAASRSCIPTGSPSRSPWSCWSGWWPARPGPCAPGPPLRPTRVPTSPASPVIAPERFIGRGNVIGCPRRTLAARTGDRGIVTDSVQATGSSRPGPGQDDAATGPEAELKAEQAYVLRLYERLDDIRRQTIQLRDRYLRDSDGTPGGRVERDIAYARHASSLVALNAAEDKLCFGRLDFEDGEDAHIGRMGIFDDRGDQKQLLMDWRAPSARPFYVATAIAPLGVHRRRHLRTRRRVVESLSDEYLQIRTDGEAGTGLEGGGAPLIGEAALLAALEAPRTGRMGDIVETIQAEQDRIIRADQRGVMVVQGGPGTGKTAVALHRAAYLLYTHREQLTHRGVLVVGPNATFLRYISQVLPSLGENAVVLSTPADLFPGLRATVVDEPAVAALKGQTRMAGVLANALLDRQRMPAVARKIDFEAVPGRVLTIDKALMKRAQARAWGTRAPHNQARRVFVRTILDGLLKQTVEKIDSRGVRAGGEAGDRIVTPEDRDALRRELMTDENVRDALAELWPRLTPQTLLADLLGSERRLAFAAPDHSPADRELLSRPAPGATPARGVRRVWTTSDVALLDEAAELIGPDDQAERDRLARERTENTDYAQEVMELLDTSPDGEGEGLAGMVGMVSAEDLADLQEERVTLTSTAERALSDREWTYGHIIVDEAQELSPMIWRLLMRRNPLRSMTLVGDLAQTSDPAGATSWGRVLRPYVRDAWRLEPLTVNYRTPAEIMAVADRVLHRIDPGLAGPTSVREAGVLPWRVRAADGELAATAARVVAQEAASLDGRQLAVLVAPDDVPAVDAAVRAALPDLTQPRGDDLPPVVQVMTVRDAKGLEFDVVVVVEPAAVVASSRRGWNDLYVALTRSTQRLGVVHTGDVPAELTDLQDVPAPS</sequence>
<dbReference type="InterPro" id="IPR014016">
    <property type="entry name" value="UvrD-like_ATP-bd"/>
</dbReference>
<dbReference type="AlphaFoldDB" id="A0A939C783"/>
<keyword evidence="3 5" id="KW-0347">Helicase</keyword>
<dbReference type="GO" id="GO:0005524">
    <property type="term" value="F:ATP binding"/>
    <property type="evidence" value="ECO:0007669"/>
    <property type="project" value="UniProtKB-UniRule"/>
</dbReference>
<name>A0A939C783_9ACTN</name>
<accession>A0A939C783</accession>
<evidence type="ECO:0000259" key="7">
    <source>
        <dbReference type="PROSITE" id="PS51198"/>
    </source>
</evidence>
<evidence type="ECO:0000256" key="5">
    <source>
        <dbReference type="PROSITE-ProRule" id="PRU00560"/>
    </source>
</evidence>